<dbReference type="GO" id="GO:0004672">
    <property type="term" value="F:protein kinase activity"/>
    <property type="evidence" value="ECO:0007669"/>
    <property type="project" value="UniProtKB-ARBA"/>
</dbReference>
<dbReference type="SUPFAM" id="SSF47226">
    <property type="entry name" value="Histidine-containing phosphotransfer domain, HPT domain"/>
    <property type="match status" value="1"/>
</dbReference>
<evidence type="ECO:0000259" key="2">
    <source>
        <dbReference type="PROSITE" id="PS50894"/>
    </source>
</evidence>
<feature type="domain" description="HPt" evidence="2">
    <location>
        <begin position="28"/>
        <end position="129"/>
    </location>
</feature>
<dbReference type="InterPro" id="IPR036641">
    <property type="entry name" value="HPT_dom_sf"/>
</dbReference>
<dbReference type="RefSeq" id="WP_144982369.1">
    <property type="nucleotide sequence ID" value="NZ_CP037920.1"/>
</dbReference>
<dbReference type="Pfam" id="PF01627">
    <property type="entry name" value="Hpt"/>
    <property type="match status" value="1"/>
</dbReference>
<sequence length="137" mass="15370">MSSLTPSLTGARWRLINREQVLDMAMGDTEFLSELIELFLGCVSKQMQEIKQAIEENDAEAIAEAAHACKGTVGNYTKLEPYLLLQSLENDGKSNHIEESQGKYCLLEKEITQLILEIKALMAQECYNVPASHQHVE</sequence>
<dbReference type="InterPro" id="IPR008207">
    <property type="entry name" value="Sig_transdc_His_kin_Hpt_dom"/>
</dbReference>
<evidence type="ECO:0000313" key="4">
    <source>
        <dbReference type="Proteomes" id="UP000318704"/>
    </source>
</evidence>
<dbReference type="Proteomes" id="UP000318704">
    <property type="component" value="Chromosome"/>
</dbReference>
<reference evidence="3 4" key="1">
    <citation type="submission" date="2019-03" db="EMBL/GenBank/DDBJ databases">
        <title>Deep-cultivation of Planctomycetes and their phenomic and genomic characterization uncovers novel biology.</title>
        <authorList>
            <person name="Wiegand S."/>
            <person name="Jogler M."/>
            <person name="Boedeker C."/>
            <person name="Pinto D."/>
            <person name="Vollmers J."/>
            <person name="Rivas-Marin E."/>
            <person name="Kohn T."/>
            <person name="Peeters S.H."/>
            <person name="Heuer A."/>
            <person name="Rast P."/>
            <person name="Oberbeckmann S."/>
            <person name="Bunk B."/>
            <person name="Jeske O."/>
            <person name="Meyerdierks A."/>
            <person name="Storesund J.E."/>
            <person name="Kallscheuer N."/>
            <person name="Luecker S."/>
            <person name="Lage O.M."/>
            <person name="Pohl T."/>
            <person name="Merkel B.J."/>
            <person name="Hornburger P."/>
            <person name="Mueller R.-W."/>
            <person name="Bruemmer F."/>
            <person name="Labrenz M."/>
            <person name="Spormann A.M."/>
            <person name="Op den Camp H."/>
            <person name="Overmann J."/>
            <person name="Amann R."/>
            <person name="Jetten M.S.M."/>
            <person name="Mascher T."/>
            <person name="Medema M.H."/>
            <person name="Devos D.P."/>
            <person name="Kaster A.-K."/>
            <person name="Ovreas L."/>
            <person name="Rohde M."/>
            <person name="Galperin M.Y."/>
            <person name="Jogler C."/>
        </authorList>
    </citation>
    <scope>NUCLEOTIDE SEQUENCE [LARGE SCALE GENOMIC DNA]</scope>
    <source>
        <strain evidence="3 4">V144</strain>
    </source>
</reference>
<accession>A0A517VRQ4</accession>
<name>A0A517VRQ4_9PLAN</name>
<dbReference type="PROSITE" id="PS50894">
    <property type="entry name" value="HPT"/>
    <property type="match status" value="1"/>
</dbReference>
<dbReference type="AlphaFoldDB" id="A0A517VRQ4"/>
<gene>
    <name evidence="3" type="ORF">V144x_10640</name>
</gene>
<keyword evidence="1" id="KW-0597">Phosphoprotein</keyword>
<evidence type="ECO:0000256" key="1">
    <source>
        <dbReference type="PROSITE-ProRule" id="PRU00110"/>
    </source>
</evidence>
<protein>
    <recommendedName>
        <fullName evidence="2">HPt domain-containing protein</fullName>
    </recommendedName>
</protein>
<dbReference type="Gene3D" id="1.20.120.160">
    <property type="entry name" value="HPT domain"/>
    <property type="match status" value="1"/>
</dbReference>
<dbReference type="EMBL" id="CP037920">
    <property type="protein sequence ID" value="QDT95619.1"/>
    <property type="molecule type" value="Genomic_DNA"/>
</dbReference>
<organism evidence="3 4">
    <name type="scientific">Gimesia aquarii</name>
    <dbReference type="NCBI Taxonomy" id="2527964"/>
    <lineage>
        <taxon>Bacteria</taxon>
        <taxon>Pseudomonadati</taxon>
        <taxon>Planctomycetota</taxon>
        <taxon>Planctomycetia</taxon>
        <taxon>Planctomycetales</taxon>
        <taxon>Planctomycetaceae</taxon>
        <taxon>Gimesia</taxon>
    </lineage>
</organism>
<proteinExistence type="predicted"/>
<dbReference type="GO" id="GO:0000160">
    <property type="term" value="P:phosphorelay signal transduction system"/>
    <property type="evidence" value="ECO:0007669"/>
    <property type="project" value="InterPro"/>
</dbReference>
<evidence type="ECO:0000313" key="3">
    <source>
        <dbReference type="EMBL" id="QDT95619.1"/>
    </source>
</evidence>
<dbReference type="KEGG" id="gaw:V144x_10640"/>
<feature type="modified residue" description="Phosphohistidine" evidence="1">
    <location>
        <position position="67"/>
    </location>
</feature>